<dbReference type="InterPro" id="IPR003838">
    <property type="entry name" value="ABC3_permease_C"/>
</dbReference>
<dbReference type="InterPro" id="IPR040690">
    <property type="entry name" value="FtsX_ECD"/>
</dbReference>
<comment type="function">
    <text evidence="1">Part of the ABC transporter FtsEX involved in cellular division.</text>
</comment>
<evidence type="ECO:0000256" key="6">
    <source>
        <dbReference type="ARBA" id="ARBA00022475"/>
    </source>
</evidence>
<dbReference type="AlphaFoldDB" id="A0A839DUG4"/>
<evidence type="ECO:0000256" key="1">
    <source>
        <dbReference type="ARBA" id="ARBA00003552"/>
    </source>
</evidence>
<feature type="transmembrane region" description="Helical" evidence="13">
    <location>
        <begin position="21"/>
        <end position="45"/>
    </location>
</feature>
<evidence type="ECO:0000256" key="4">
    <source>
        <dbReference type="ARBA" id="ARBA00011160"/>
    </source>
</evidence>
<keyword evidence="6 12" id="KW-1003">Cell membrane</keyword>
<comment type="caution">
    <text evidence="16">The sequence shown here is derived from an EMBL/GenBank/DDBJ whole genome shotgun (WGS) entry which is preliminary data.</text>
</comment>
<dbReference type="PIRSF" id="PIRSF003097">
    <property type="entry name" value="FtsX"/>
    <property type="match status" value="1"/>
</dbReference>
<keyword evidence="11 12" id="KW-0131">Cell cycle</keyword>
<keyword evidence="8 13" id="KW-0812">Transmembrane</keyword>
<comment type="subcellular location">
    <subcellularLocation>
        <location evidence="2">Cell membrane</location>
        <topology evidence="2">Multi-pass membrane protein</topology>
    </subcellularLocation>
</comment>
<dbReference type="GO" id="GO:0051301">
    <property type="term" value="P:cell division"/>
    <property type="evidence" value="ECO:0007669"/>
    <property type="project" value="UniProtKB-KW"/>
</dbReference>
<accession>A0A839DUG4</accession>
<dbReference type="RefSeq" id="WP_182542427.1">
    <property type="nucleotide sequence ID" value="NZ_JACGWZ010000001.1"/>
</dbReference>
<reference evidence="16 17" key="1">
    <citation type="submission" date="2020-07" db="EMBL/GenBank/DDBJ databases">
        <title>Sequencing the genomes of 1000 actinobacteria strains.</title>
        <authorList>
            <person name="Klenk H.-P."/>
        </authorList>
    </citation>
    <scope>NUCLEOTIDE SEQUENCE [LARGE SCALE GENOMIC DNA]</scope>
    <source>
        <strain evidence="16 17">DSM 45975</strain>
    </source>
</reference>
<dbReference type="Proteomes" id="UP000569329">
    <property type="component" value="Unassembled WGS sequence"/>
</dbReference>
<evidence type="ECO:0000259" key="14">
    <source>
        <dbReference type="Pfam" id="PF02687"/>
    </source>
</evidence>
<dbReference type="EMBL" id="JACGWZ010000001">
    <property type="protein sequence ID" value="MBA8823037.1"/>
    <property type="molecule type" value="Genomic_DNA"/>
</dbReference>
<evidence type="ECO:0000256" key="8">
    <source>
        <dbReference type="ARBA" id="ARBA00022692"/>
    </source>
</evidence>
<evidence type="ECO:0000313" key="16">
    <source>
        <dbReference type="EMBL" id="MBA8823037.1"/>
    </source>
</evidence>
<evidence type="ECO:0000256" key="7">
    <source>
        <dbReference type="ARBA" id="ARBA00022618"/>
    </source>
</evidence>
<dbReference type="Pfam" id="PF02687">
    <property type="entry name" value="FtsX"/>
    <property type="match status" value="1"/>
</dbReference>
<evidence type="ECO:0000256" key="11">
    <source>
        <dbReference type="ARBA" id="ARBA00023306"/>
    </source>
</evidence>
<feature type="transmembrane region" description="Helical" evidence="13">
    <location>
        <begin position="177"/>
        <end position="200"/>
    </location>
</feature>
<evidence type="ECO:0000256" key="13">
    <source>
        <dbReference type="SAM" id="Phobius"/>
    </source>
</evidence>
<evidence type="ECO:0000313" key="17">
    <source>
        <dbReference type="Proteomes" id="UP000569329"/>
    </source>
</evidence>
<evidence type="ECO:0000256" key="9">
    <source>
        <dbReference type="ARBA" id="ARBA00022989"/>
    </source>
</evidence>
<dbReference type="Gene3D" id="3.30.70.3040">
    <property type="match status" value="1"/>
</dbReference>
<dbReference type="Pfam" id="PF18075">
    <property type="entry name" value="FtsX_ECD"/>
    <property type="match status" value="1"/>
</dbReference>
<organism evidence="16 17">
    <name type="scientific">Halosaccharopolyspora lacisalsi</name>
    <dbReference type="NCBI Taxonomy" id="1000566"/>
    <lineage>
        <taxon>Bacteria</taxon>
        <taxon>Bacillati</taxon>
        <taxon>Actinomycetota</taxon>
        <taxon>Actinomycetes</taxon>
        <taxon>Pseudonocardiales</taxon>
        <taxon>Pseudonocardiaceae</taxon>
        <taxon>Halosaccharopolyspora</taxon>
    </lineage>
</organism>
<dbReference type="InterPro" id="IPR004513">
    <property type="entry name" value="FtsX"/>
</dbReference>
<evidence type="ECO:0000256" key="5">
    <source>
        <dbReference type="ARBA" id="ARBA00021907"/>
    </source>
</evidence>
<evidence type="ECO:0000256" key="3">
    <source>
        <dbReference type="ARBA" id="ARBA00007379"/>
    </source>
</evidence>
<feature type="domain" description="ABC3 transporter permease C-terminal" evidence="14">
    <location>
        <begin position="178"/>
        <end position="295"/>
    </location>
</feature>
<evidence type="ECO:0000256" key="10">
    <source>
        <dbReference type="ARBA" id="ARBA00023136"/>
    </source>
</evidence>
<comment type="similarity">
    <text evidence="3 12">Belongs to the ABC-4 integral membrane protein family. FtsX subfamily.</text>
</comment>
<dbReference type="NCBIfam" id="NF038346">
    <property type="entry name" value="FtsX_actino"/>
    <property type="match status" value="1"/>
</dbReference>
<sequence length="300" mass="32762">MRASFVFSEVVNGLRRNVTMTIAMILTTAVSLGMLGGGLLVVRMIDKMQSSYQNQIETVVYLNSDVSANDPACDKQPCANLLSDLKQSSGVESVHHESRKEAYAKAQQLFESQPQLRQLVRPQGLPASLRVKLSDPERFEALKKEFASKPGVENMVNQAKYMDKLFGLLNGVRNTTFVVALIQALAALMLISNTIQLSAFNRRTETGIMRLVGATRWYTQLPFLLEAVVSGVIGSLLAIGGLFALKPLFIDRVMGSVLGTGALPQIGYGDIFYVSPILVLVATAISAVTGYVTLRLYVRL</sequence>
<keyword evidence="7 12" id="KW-0132">Cell division</keyword>
<dbReference type="InterPro" id="IPR047929">
    <property type="entry name" value="FtsX_actino"/>
</dbReference>
<name>A0A839DUG4_9PSEU</name>
<evidence type="ECO:0000259" key="15">
    <source>
        <dbReference type="Pfam" id="PF18075"/>
    </source>
</evidence>
<comment type="subunit">
    <text evidence="4">Forms a membrane-associated complex with FtsE.</text>
</comment>
<dbReference type="GO" id="GO:0005886">
    <property type="term" value="C:plasma membrane"/>
    <property type="evidence" value="ECO:0007669"/>
    <property type="project" value="UniProtKB-SubCell"/>
</dbReference>
<feature type="transmembrane region" description="Helical" evidence="13">
    <location>
        <begin position="271"/>
        <end position="294"/>
    </location>
</feature>
<feature type="transmembrane region" description="Helical" evidence="13">
    <location>
        <begin position="221"/>
        <end position="245"/>
    </location>
</feature>
<gene>
    <name evidence="16" type="ORF">FHX42_000366</name>
</gene>
<evidence type="ECO:0000256" key="2">
    <source>
        <dbReference type="ARBA" id="ARBA00004651"/>
    </source>
</evidence>
<feature type="domain" description="FtsX extracellular" evidence="15">
    <location>
        <begin position="57"/>
        <end position="154"/>
    </location>
</feature>
<keyword evidence="17" id="KW-1185">Reference proteome</keyword>
<evidence type="ECO:0000256" key="12">
    <source>
        <dbReference type="PIRNR" id="PIRNR003097"/>
    </source>
</evidence>
<protein>
    <recommendedName>
        <fullName evidence="5 12">Cell division protein FtsX</fullName>
    </recommendedName>
</protein>
<dbReference type="PANTHER" id="PTHR47755">
    <property type="entry name" value="CELL DIVISION PROTEIN FTSX"/>
    <property type="match status" value="1"/>
</dbReference>
<keyword evidence="9 13" id="KW-1133">Transmembrane helix</keyword>
<dbReference type="PANTHER" id="PTHR47755:SF1">
    <property type="entry name" value="CELL DIVISION PROTEIN FTSX"/>
    <property type="match status" value="1"/>
</dbReference>
<proteinExistence type="inferred from homology"/>
<keyword evidence="10 12" id="KW-0472">Membrane</keyword>